<evidence type="ECO:0000256" key="1">
    <source>
        <dbReference type="ARBA" id="ARBA00022723"/>
    </source>
</evidence>
<evidence type="ECO:0000313" key="6">
    <source>
        <dbReference type="EMBL" id="KAA8520607.1"/>
    </source>
</evidence>
<dbReference type="FunFam" id="2.10.110.10:FF:000002">
    <property type="entry name" value="LIM domain and actin-binding 1"/>
    <property type="match status" value="1"/>
</dbReference>
<keyword evidence="2 4" id="KW-0862">Zinc</keyword>
<evidence type="ECO:0000256" key="2">
    <source>
        <dbReference type="ARBA" id="ARBA00022833"/>
    </source>
</evidence>
<evidence type="ECO:0000256" key="4">
    <source>
        <dbReference type="PROSITE-ProRule" id="PRU00125"/>
    </source>
</evidence>
<dbReference type="OrthoDB" id="16163at2759"/>
<evidence type="ECO:0000313" key="7">
    <source>
        <dbReference type="Proteomes" id="UP000325577"/>
    </source>
</evidence>
<protein>
    <recommendedName>
        <fullName evidence="5">LIM zinc-binding domain-containing protein</fullName>
    </recommendedName>
</protein>
<dbReference type="GO" id="GO:0046872">
    <property type="term" value="F:metal ion binding"/>
    <property type="evidence" value="ECO:0007669"/>
    <property type="project" value="UniProtKB-KW"/>
</dbReference>
<keyword evidence="1 4" id="KW-0479">Metal-binding</keyword>
<dbReference type="PANTHER" id="PTHR47472">
    <property type="entry name" value="PROPIONYL-COA CARBOXYLASE"/>
    <property type="match status" value="1"/>
</dbReference>
<sequence length="733" mass="81453">MGDKLISSSGSIGSVEELDNDEELYDCVIKLRVNPQRLREKVFIGCGAGFGERTLADRCRAMESGGDGYDSRISEWMHLLLPLAVERGTCIITNMGAIDPLGAQEKVLGIASSLGINITVGVAHQFAITKSGLDHHLRNDIMDSGSSTYLGAAPIVKCLEKYKPNVVITSRVADAALFLGPMVYELGWNWDELQLLAQGSLAGHLLECGCQLTGGYFMHPGDKYRDISFPCLLDLSLPFAEVSFDGKVCISKADGSGGVLNFSTCAEQLLYEVGDPGAYITPDVVIDLRDVSFRSLSSSKDCGWKGWGEISYGGYECVKRAKAAEFLVRSWMEEVYPGVNNHIISYMIGVDSLKAIGIDKSTVIVEDCTGYQKEITLEQGLVEREHVYWKIDAKRNKIMYSNNQKTGLKEVAMNTHPLYELVSPSVTQETTCNSCSEFLSPDIDLSPAPSGQKIPLYNVAHSRAGDKGNDLNFSIIPHFPPDIERLKMIITPDWVEIYEARGIHSLNVVVRNTSRWRCQLLSENRQAWKDHIRSHIVPAGGVASMNKWFGYYWKLIFLAFVRLTIRNYLYLSAHCSFGALYSTGGIKLFHPKNMSNYSSMDGVLYCKTHFEQLFKESGNFSKNFQTSARHERENSLTRAPSKLSSMFSGTLDKCSTCNKTVYPLEKVTMEGESYHKSCFKCAHGGCPLTHSSYAALDGFLYCRHHFAQLFMEKGNYSHVLEAATHRKSGVVPC</sequence>
<dbReference type="Pfam" id="PF23544">
    <property type="entry name" value="AtuA_ferredoxin"/>
    <property type="match status" value="1"/>
</dbReference>
<dbReference type="SMART" id="SM00132">
    <property type="entry name" value="LIM"/>
    <property type="match status" value="1"/>
</dbReference>
<dbReference type="CDD" id="cd09441">
    <property type="entry name" value="LIM2_SF3"/>
    <property type="match status" value="1"/>
</dbReference>
<dbReference type="EMBL" id="CM018049">
    <property type="protein sequence ID" value="KAA8520607.1"/>
    <property type="molecule type" value="Genomic_DNA"/>
</dbReference>
<name>A0A5J4ZTW6_9ASTE</name>
<organism evidence="6 7">
    <name type="scientific">Nyssa sinensis</name>
    <dbReference type="NCBI Taxonomy" id="561372"/>
    <lineage>
        <taxon>Eukaryota</taxon>
        <taxon>Viridiplantae</taxon>
        <taxon>Streptophyta</taxon>
        <taxon>Embryophyta</taxon>
        <taxon>Tracheophyta</taxon>
        <taxon>Spermatophyta</taxon>
        <taxon>Magnoliopsida</taxon>
        <taxon>eudicotyledons</taxon>
        <taxon>Gunneridae</taxon>
        <taxon>Pentapetalae</taxon>
        <taxon>asterids</taxon>
        <taxon>Cornales</taxon>
        <taxon>Nyssaceae</taxon>
        <taxon>Nyssa</taxon>
    </lineage>
</organism>
<evidence type="ECO:0000256" key="3">
    <source>
        <dbReference type="ARBA" id="ARBA00023038"/>
    </source>
</evidence>
<gene>
    <name evidence="6" type="ORF">F0562_014863</name>
</gene>
<dbReference type="Pfam" id="PF00412">
    <property type="entry name" value="LIM"/>
    <property type="match status" value="1"/>
</dbReference>
<dbReference type="InterPro" id="IPR056362">
    <property type="entry name" value="AtuA-like_ferredoxin_dom"/>
</dbReference>
<dbReference type="Pfam" id="PF07287">
    <property type="entry name" value="AtuA"/>
    <property type="match status" value="1"/>
</dbReference>
<evidence type="ECO:0000259" key="5">
    <source>
        <dbReference type="PROSITE" id="PS50023"/>
    </source>
</evidence>
<accession>A0A5J4ZTW6</accession>
<dbReference type="Proteomes" id="UP000325577">
    <property type="component" value="Linkage Group LG6"/>
</dbReference>
<dbReference type="InterPro" id="IPR001781">
    <property type="entry name" value="Znf_LIM"/>
</dbReference>
<dbReference type="InterPro" id="IPR010839">
    <property type="entry name" value="AtuA_N"/>
</dbReference>
<dbReference type="GO" id="GO:0051017">
    <property type="term" value="P:actin filament bundle assembly"/>
    <property type="evidence" value="ECO:0007669"/>
    <property type="project" value="UniProtKB-ARBA"/>
</dbReference>
<keyword evidence="7" id="KW-1185">Reference proteome</keyword>
<dbReference type="Gene3D" id="2.10.110.10">
    <property type="entry name" value="Cysteine Rich Protein"/>
    <property type="match status" value="1"/>
</dbReference>
<keyword evidence="3 4" id="KW-0440">LIM domain</keyword>
<dbReference type="GO" id="GO:0051015">
    <property type="term" value="F:actin filament binding"/>
    <property type="evidence" value="ECO:0007669"/>
    <property type="project" value="UniProtKB-ARBA"/>
</dbReference>
<dbReference type="PANTHER" id="PTHR47472:SF1">
    <property type="entry name" value="DUF1446-DOMAIN-CONTAINING PROTEIN"/>
    <property type="match status" value="1"/>
</dbReference>
<dbReference type="SUPFAM" id="SSF57716">
    <property type="entry name" value="Glucocorticoid receptor-like (DNA-binding domain)"/>
    <property type="match status" value="3"/>
</dbReference>
<reference evidence="6 7" key="1">
    <citation type="submission" date="2019-09" db="EMBL/GenBank/DDBJ databases">
        <title>A chromosome-level genome assembly of the Chinese tupelo Nyssa sinensis.</title>
        <authorList>
            <person name="Yang X."/>
            <person name="Kang M."/>
            <person name="Yang Y."/>
            <person name="Xiong H."/>
            <person name="Wang M."/>
            <person name="Zhang Z."/>
            <person name="Wang Z."/>
            <person name="Wu H."/>
            <person name="Ma T."/>
            <person name="Liu J."/>
            <person name="Xi Z."/>
        </authorList>
    </citation>
    <scope>NUCLEOTIDE SEQUENCE [LARGE SCALE GENOMIC DNA]</scope>
    <source>
        <strain evidence="6">J267</strain>
        <tissue evidence="6">Leaf</tissue>
    </source>
</reference>
<proteinExistence type="predicted"/>
<dbReference type="PROSITE" id="PS50023">
    <property type="entry name" value="LIM_DOMAIN_2"/>
    <property type="match status" value="1"/>
</dbReference>
<feature type="domain" description="LIM zinc-binding" evidence="5">
    <location>
        <begin position="652"/>
        <end position="712"/>
    </location>
</feature>
<dbReference type="AlphaFoldDB" id="A0A5J4ZTW6"/>